<dbReference type="EMBL" id="CP023406">
    <property type="protein sequence ID" value="ATD68886.1"/>
    <property type="molecule type" value="Genomic_DNA"/>
</dbReference>
<dbReference type="InterPro" id="IPR029062">
    <property type="entry name" value="Class_I_gatase-like"/>
</dbReference>
<dbReference type="PANTHER" id="PTHR40469:SF2">
    <property type="entry name" value="GALACTOSE-BINDING DOMAIN-LIKE SUPERFAMILY PROTEIN"/>
    <property type="match status" value="1"/>
</dbReference>
<proteinExistence type="predicted"/>
<organism evidence="3 4">
    <name type="scientific">Luteimonas chenhongjianii</name>
    <dbReference type="NCBI Taxonomy" id="2006110"/>
    <lineage>
        <taxon>Bacteria</taxon>
        <taxon>Pseudomonadati</taxon>
        <taxon>Pseudomonadota</taxon>
        <taxon>Gammaproteobacteria</taxon>
        <taxon>Lysobacterales</taxon>
        <taxon>Lysobacteraceae</taxon>
        <taxon>Luteimonas</taxon>
    </lineage>
</organism>
<dbReference type="RefSeq" id="WP_096300657.1">
    <property type="nucleotide sequence ID" value="NZ_CP023406.1"/>
</dbReference>
<dbReference type="Proteomes" id="UP000218968">
    <property type="component" value="Chromosome"/>
</dbReference>
<evidence type="ECO:0000259" key="2">
    <source>
        <dbReference type="Pfam" id="PF06283"/>
    </source>
</evidence>
<name>A0A290XIX6_9GAMM</name>
<dbReference type="Pfam" id="PF06283">
    <property type="entry name" value="ThuA"/>
    <property type="match status" value="1"/>
</dbReference>
<sequence>MTPRHVFLAAACTAALAACATPTTPSAPAPSASKAGPDAPRVLVFSRTAGFRHDSIPVAIETLKMLGAQAGIAVDASEDAALFDDATLATYTAVVFNSTTREVLDASQQAAFERYMEAGGGFMGVHAAADSGYTWPWYGDLVGAWFARHPEGLQSVRVVFEGDAGPDGAREWQVTDEIYDYRRNPRPRVRVTASIDPASHPDGRMGDDHPIAWCHRNAGGPAWYTGLGHDPALYADPVFRAQLLRGLEFTTGRRAEC</sequence>
<evidence type="ECO:0000256" key="1">
    <source>
        <dbReference type="SAM" id="SignalP"/>
    </source>
</evidence>
<feature type="signal peptide" evidence="1">
    <location>
        <begin position="1"/>
        <end position="20"/>
    </location>
</feature>
<protein>
    <submittedName>
        <fullName evidence="3">Crp/Fnr family transcriptional regulator</fullName>
    </submittedName>
</protein>
<dbReference type="PROSITE" id="PS51257">
    <property type="entry name" value="PROKAR_LIPOPROTEIN"/>
    <property type="match status" value="1"/>
</dbReference>
<dbReference type="Gene3D" id="3.40.50.880">
    <property type="match status" value="1"/>
</dbReference>
<evidence type="ECO:0000313" key="4">
    <source>
        <dbReference type="Proteomes" id="UP000218968"/>
    </source>
</evidence>
<dbReference type="SUPFAM" id="SSF52317">
    <property type="entry name" value="Class I glutamine amidotransferase-like"/>
    <property type="match status" value="1"/>
</dbReference>
<dbReference type="PANTHER" id="PTHR40469">
    <property type="entry name" value="SECRETED GLYCOSYL HYDROLASE"/>
    <property type="match status" value="1"/>
</dbReference>
<feature type="domain" description="ThuA-like" evidence="2">
    <location>
        <begin position="41"/>
        <end position="249"/>
    </location>
</feature>
<keyword evidence="1" id="KW-0732">Signal</keyword>
<dbReference type="InterPro" id="IPR029010">
    <property type="entry name" value="ThuA-like"/>
</dbReference>
<dbReference type="PROSITE" id="PS51318">
    <property type="entry name" value="TAT"/>
    <property type="match status" value="1"/>
</dbReference>
<accession>A0A290XIX6</accession>
<dbReference type="OrthoDB" id="338827at2"/>
<evidence type="ECO:0000313" key="3">
    <source>
        <dbReference type="EMBL" id="ATD68886.1"/>
    </source>
</evidence>
<gene>
    <name evidence="3" type="ORF">CNR27_13140</name>
</gene>
<dbReference type="KEGG" id="lum:CNR27_13140"/>
<dbReference type="AlphaFoldDB" id="A0A290XIX6"/>
<reference evidence="4" key="1">
    <citation type="submission" date="2017-09" db="EMBL/GenBank/DDBJ databases">
        <title>Luteimonas liuhanmingii sp.nov., isolated from the intestinal contents of Tibetan Plateau Pika in Yushu, Qinghai Province, China.</title>
        <authorList>
            <person name="Gui Z."/>
        </authorList>
    </citation>
    <scope>NUCLEOTIDE SEQUENCE [LARGE SCALE GENOMIC DNA]</scope>
    <source>
        <strain evidence="4">100111</strain>
    </source>
</reference>
<feature type="chain" id="PRO_5013036048" evidence="1">
    <location>
        <begin position="21"/>
        <end position="257"/>
    </location>
</feature>
<dbReference type="InterPro" id="IPR006311">
    <property type="entry name" value="TAT_signal"/>
</dbReference>
<keyword evidence="4" id="KW-1185">Reference proteome</keyword>